<dbReference type="Proteomes" id="UP000054558">
    <property type="component" value="Unassembled WGS sequence"/>
</dbReference>
<evidence type="ECO:0000256" key="3">
    <source>
        <dbReference type="ARBA" id="ARBA00022833"/>
    </source>
</evidence>
<sequence length="137" mass="15037">MGRCPNNKNKGKRGKGLLHKQASRGKFLRKGDDMIYDALKAATDTGAKVAHDKDEDLPGMGQHYCVHCDRHFSSADVREKHNETRPHKRRVKLLAKEAPHTQLDADLASGMGKPDNGPRLRSSNAPGISIAPMAVSF</sequence>
<dbReference type="EMBL" id="DF237319">
    <property type="protein sequence ID" value="GAQ87686.1"/>
    <property type="molecule type" value="Genomic_DNA"/>
</dbReference>
<keyword evidence="7" id="KW-1185">Reference proteome</keyword>
<evidence type="ECO:0000256" key="1">
    <source>
        <dbReference type="ARBA" id="ARBA00022723"/>
    </source>
</evidence>
<reference evidence="6 7" key="1">
    <citation type="journal article" date="2014" name="Nat. Commun.">
        <title>Klebsormidium flaccidum genome reveals primary factors for plant terrestrial adaptation.</title>
        <authorList>
            <person name="Hori K."/>
            <person name="Maruyama F."/>
            <person name="Fujisawa T."/>
            <person name="Togashi T."/>
            <person name="Yamamoto N."/>
            <person name="Seo M."/>
            <person name="Sato S."/>
            <person name="Yamada T."/>
            <person name="Mori H."/>
            <person name="Tajima N."/>
            <person name="Moriyama T."/>
            <person name="Ikeuchi M."/>
            <person name="Watanabe M."/>
            <person name="Wada H."/>
            <person name="Kobayashi K."/>
            <person name="Saito M."/>
            <person name="Masuda T."/>
            <person name="Sasaki-Sekimoto Y."/>
            <person name="Mashiguchi K."/>
            <person name="Awai K."/>
            <person name="Shimojima M."/>
            <person name="Masuda S."/>
            <person name="Iwai M."/>
            <person name="Nobusawa T."/>
            <person name="Narise T."/>
            <person name="Kondo S."/>
            <person name="Saito H."/>
            <person name="Sato R."/>
            <person name="Murakawa M."/>
            <person name="Ihara Y."/>
            <person name="Oshima-Yamada Y."/>
            <person name="Ohtaka K."/>
            <person name="Satoh M."/>
            <person name="Sonobe K."/>
            <person name="Ishii M."/>
            <person name="Ohtani R."/>
            <person name="Kanamori-Sato M."/>
            <person name="Honoki R."/>
            <person name="Miyazaki D."/>
            <person name="Mochizuki H."/>
            <person name="Umetsu J."/>
            <person name="Higashi K."/>
            <person name="Shibata D."/>
            <person name="Kamiya Y."/>
            <person name="Sato N."/>
            <person name="Nakamura Y."/>
            <person name="Tabata S."/>
            <person name="Ida S."/>
            <person name="Kurokawa K."/>
            <person name="Ohta H."/>
        </authorList>
    </citation>
    <scope>NUCLEOTIDE SEQUENCE [LARGE SCALE GENOMIC DNA]</scope>
    <source>
        <strain evidence="6 7">NIES-2285</strain>
    </source>
</reference>
<dbReference type="Gene3D" id="3.30.160.60">
    <property type="entry name" value="Classic Zinc Finger"/>
    <property type="match status" value="1"/>
</dbReference>
<dbReference type="STRING" id="105231.A0A1Y1IFZ8"/>
<dbReference type="PANTHER" id="PTHR47444:SF1">
    <property type="entry name" value="EXPRESSED PROTEIN"/>
    <property type="match status" value="1"/>
</dbReference>
<dbReference type="SMART" id="SM00451">
    <property type="entry name" value="ZnF_U1"/>
    <property type="match status" value="1"/>
</dbReference>
<feature type="domain" description="C2H2-type" evidence="5">
    <location>
        <begin position="65"/>
        <end position="87"/>
    </location>
</feature>
<dbReference type="OrthoDB" id="24683at2759"/>
<feature type="region of interest" description="Disordered" evidence="4">
    <location>
        <begin position="1"/>
        <end position="23"/>
    </location>
</feature>
<keyword evidence="3" id="KW-0862">Zinc</keyword>
<dbReference type="PROSITE" id="PS00028">
    <property type="entry name" value="ZINC_FINGER_C2H2_1"/>
    <property type="match status" value="1"/>
</dbReference>
<dbReference type="PANTHER" id="PTHR47444">
    <property type="entry name" value="EXPRESSED PROTEIN"/>
    <property type="match status" value="1"/>
</dbReference>
<evidence type="ECO:0000313" key="7">
    <source>
        <dbReference type="Proteomes" id="UP000054558"/>
    </source>
</evidence>
<proteinExistence type="predicted"/>
<dbReference type="InterPro" id="IPR003604">
    <property type="entry name" value="Matrin/U1-like-C_Znf_C2H2"/>
</dbReference>
<dbReference type="InterPro" id="IPR022755">
    <property type="entry name" value="Znf_C2H2_jaz"/>
</dbReference>
<dbReference type="SUPFAM" id="SSF57667">
    <property type="entry name" value="beta-beta-alpha zinc fingers"/>
    <property type="match status" value="1"/>
</dbReference>
<gene>
    <name evidence="6" type="ORF">KFL_003700050</name>
</gene>
<dbReference type="GO" id="GO:0003676">
    <property type="term" value="F:nucleic acid binding"/>
    <property type="evidence" value="ECO:0007669"/>
    <property type="project" value="InterPro"/>
</dbReference>
<dbReference type="Pfam" id="PF12171">
    <property type="entry name" value="zf-C2H2_jaz"/>
    <property type="match status" value="1"/>
</dbReference>
<name>A0A1Y1IFZ8_KLENI</name>
<feature type="region of interest" description="Disordered" evidence="4">
    <location>
        <begin position="99"/>
        <end position="126"/>
    </location>
</feature>
<evidence type="ECO:0000259" key="5">
    <source>
        <dbReference type="PROSITE" id="PS00028"/>
    </source>
</evidence>
<protein>
    <recommendedName>
        <fullName evidence="5">C2H2-type domain-containing protein</fullName>
    </recommendedName>
</protein>
<feature type="compositionally biased region" description="Basic residues" evidence="4">
    <location>
        <begin position="9"/>
        <end position="23"/>
    </location>
</feature>
<keyword evidence="1" id="KW-0479">Metal-binding</keyword>
<evidence type="ECO:0000313" key="6">
    <source>
        <dbReference type="EMBL" id="GAQ87686.1"/>
    </source>
</evidence>
<dbReference type="AlphaFoldDB" id="A0A1Y1IFZ8"/>
<dbReference type="InterPro" id="IPR036236">
    <property type="entry name" value="Znf_C2H2_sf"/>
</dbReference>
<dbReference type="InterPro" id="IPR013087">
    <property type="entry name" value="Znf_C2H2_type"/>
</dbReference>
<dbReference type="GO" id="GO:0008270">
    <property type="term" value="F:zinc ion binding"/>
    <property type="evidence" value="ECO:0007669"/>
    <property type="project" value="UniProtKB-KW"/>
</dbReference>
<keyword evidence="2" id="KW-0863">Zinc-finger</keyword>
<organism evidence="6 7">
    <name type="scientific">Klebsormidium nitens</name>
    <name type="common">Green alga</name>
    <name type="synonym">Ulothrix nitens</name>
    <dbReference type="NCBI Taxonomy" id="105231"/>
    <lineage>
        <taxon>Eukaryota</taxon>
        <taxon>Viridiplantae</taxon>
        <taxon>Streptophyta</taxon>
        <taxon>Klebsormidiophyceae</taxon>
        <taxon>Klebsormidiales</taxon>
        <taxon>Klebsormidiaceae</taxon>
        <taxon>Klebsormidium</taxon>
    </lineage>
</organism>
<evidence type="ECO:0000256" key="4">
    <source>
        <dbReference type="SAM" id="MobiDB-lite"/>
    </source>
</evidence>
<accession>A0A1Y1IFZ8</accession>
<dbReference type="OMA" id="KRVKIMM"/>
<evidence type="ECO:0000256" key="2">
    <source>
        <dbReference type="ARBA" id="ARBA00022771"/>
    </source>
</evidence>